<reference evidence="2 3" key="1">
    <citation type="submission" date="2018-03" db="EMBL/GenBank/DDBJ databases">
        <title>Genomic Encyclopedia of Archaeal and Bacterial Type Strains, Phase II (KMG-II): from individual species to whole genera.</title>
        <authorList>
            <person name="Goeker M."/>
        </authorList>
    </citation>
    <scope>NUCLEOTIDE SEQUENCE [LARGE SCALE GENOMIC DNA]</scope>
    <source>
        <strain evidence="2 3">DSM 28354</strain>
    </source>
</reference>
<proteinExistence type="predicted"/>
<name>A0A2T0T5D6_9BACT</name>
<keyword evidence="1" id="KW-0472">Membrane</keyword>
<keyword evidence="1" id="KW-0812">Transmembrane</keyword>
<gene>
    <name evidence="2" type="ORF">CLV58_10624</name>
</gene>
<keyword evidence="1" id="KW-1133">Transmembrane helix</keyword>
<evidence type="ECO:0000313" key="3">
    <source>
        <dbReference type="Proteomes" id="UP000238375"/>
    </source>
</evidence>
<evidence type="ECO:0000313" key="2">
    <source>
        <dbReference type="EMBL" id="PRY40841.1"/>
    </source>
</evidence>
<sequence>MLRFILSIIIVITLGMLVLTMFPKASILCCLLAFGVVSGIIRFLNADQP</sequence>
<comment type="caution">
    <text evidence="2">The sequence shown here is derived from an EMBL/GenBank/DDBJ whole genome shotgun (WGS) entry which is preliminary data.</text>
</comment>
<protein>
    <submittedName>
        <fullName evidence="2">Uncharacterized protein</fullName>
    </submittedName>
</protein>
<keyword evidence="3" id="KW-1185">Reference proteome</keyword>
<dbReference type="Proteomes" id="UP000238375">
    <property type="component" value="Unassembled WGS sequence"/>
</dbReference>
<accession>A0A2T0T5D6</accession>
<organism evidence="2 3">
    <name type="scientific">Spirosoma oryzae</name>
    <dbReference type="NCBI Taxonomy" id="1469603"/>
    <lineage>
        <taxon>Bacteria</taxon>
        <taxon>Pseudomonadati</taxon>
        <taxon>Bacteroidota</taxon>
        <taxon>Cytophagia</taxon>
        <taxon>Cytophagales</taxon>
        <taxon>Cytophagaceae</taxon>
        <taxon>Spirosoma</taxon>
    </lineage>
</organism>
<feature type="transmembrane region" description="Helical" evidence="1">
    <location>
        <begin position="6"/>
        <end position="22"/>
    </location>
</feature>
<dbReference type="AlphaFoldDB" id="A0A2T0T5D6"/>
<dbReference type="EMBL" id="PVTE01000006">
    <property type="protein sequence ID" value="PRY40841.1"/>
    <property type="molecule type" value="Genomic_DNA"/>
</dbReference>
<evidence type="ECO:0000256" key="1">
    <source>
        <dbReference type="SAM" id="Phobius"/>
    </source>
</evidence>
<feature type="transmembrane region" description="Helical" evidence="1">
    <location>
        <begin position="27"/>
        <end position="44"/>
    </location>
</feature>